<accession>A0A2J6RBT2</accession>
<proteinExistence type="predicted"/>
<feature type="compositionally biased region" description="Polar residues" evidence="1">
    <location>
        <begin position="568"/>
        <end position="590"/>
    </location>
</feature>
<organism evidence="2 3">
    <name type="scientific">Hyaloscypha variabilis (strain UAMH 11265 / GT02V1 / F)</name>
    <name type="common">Meliniomyces variabilis</name>
    <dbReference type="NCBI Taxonomy" id="1149755"/>
    <lineage>
        <taxon>Eukaryota</taxon>
        <taxon>Fungi</taxon>
        <taxon>Dikarya</taxon>
        <taxon>Ascomycota</taxon>
        <taxon>Pezizomycotina</taxon>
        <taxon>Leotiomycetes</taxon>
        <taxon>Helotiales</taxon>
        <taxon>Hyaloscyphaceae</taxon>
        <taxon>Hyaloscypha</taxon>
        <taxon>Hyaloscypha variabilis</taxon>
    </lineage>
</organism>
<feature type="region of interest" description="Disordered" evidence="1">
    <location>
        <begin position="430"/>
        <end position="590"/>
    </location>
</feature>
<gene>
    <name evidence="2" type="ORF">L207DRAFT_532876</name>
</gene>
<name>A0A2J6RBT2_HYAVF</name>
<evidence type="ECO:0000313" key="3">
    <source>
        <dbReference type="Proteomes" id="UP000235786"/>
    </source>
</evidence>
<reference evidence="2 3" key="1">
    <citation type="submission" date="2016-04" db="EMBL/GenBank/DDBJ databases">
        <title>A degradative enzymes factory behind the ericoid mycorrhizal symbiosis.</title>
        <authorList>
            <consortium name="DOE Joint Genome Institute"/>
            <person name="Martino E."/>
            <person name="Morin E."/>
            <person name="Grelet G."/>
            <person name="Kuo A."/>
            <person name="Kohler A."/>
            <person name="Daghino S."/>
            <person name="Barry K."/>
            <person name="Choi C."/>
            <person name="Cichocki N."/>
            <person name="Clum A."/>
            <person name="Copeland A."/>
            <person name="Hainaut M."/>
            <person name="Haridas S."/>
            <person name="Labutti K."/>
            <person name="Lindquist E."/>
            <person name="Lipzen A."/>
            <person name="Khouja H.-R."/>
            <person name="Murat C."/>
            <person name="Ohm R."/>
            <person name="Olson A."/>
            <person name="Spatafora J."/>
            <person name="Veneault-Fourrey C."/>
            <person name="Henrissat B."/>
            <person name="Grigoriev I."/>
            <person name="Martin F."/>
            <person name="Perotto S."/>
        </authorList>
    </citation>
    <scope>NUCLEOTIDE SEQUENCE [LARGE SCALE GENOMIC DNA]</scope>
    <source>
        <strain evidence="2 3">F</strain>
    </source>
</reference>
<protein>
    <submittedName>
        <fullName evidence="2">Uncharacterized protein</fullName>
    </submittedName>
</protein>
<feature type="compositionally biased region" description="Basic and acidic residues" evidence="1">
    <location>
        <begin position="462"/>
        <end position="473"/>
    </location>
</feature>
<evidence type="ECO:0000256" key="1">
    <source>
        <dbReference type="SAM" id="MobiDB-lite"/>
    </source>
</evidence>
<feature type="compositionally biased region" description="Polar residues" evidence="1">
    <location>
        <begin position="520"/>
        <end position="538"/>
    </location>
</feature>
<dbReference type="OrthoDB" id="4851482at2759"/>
<keyword evidence="3" id="KW-1185">Reference proteome</keyword>
<feature type="compositionally biased region" description="Polar residues" evidence="1">
    <location>
        <begin position="143"/>
        <end position="155"/>
    </location>
</feature>
<feature type="compositionally biased region" description="Low complexity" evidence="1">
    <location>
        <begin position="112"/>
        <end position="133"/>
    </location>
</feature>
<dbReference type="Proteomes" id="UP000235786">
    <property type="component" value="Unassembled WGS sequence"/>
</dbReference>
<feature type="compositionally biased region" description="Basic and acidic residues" evidence="1">
    <location>
        <begin position="508"/>
        <end position="519"/>
    </location>
</feature>
<evidence type="ECO:0000313" key="2">
    <source>
        <dbReference type="EMBL" id="PMD35969.1"/>
    </source>
</evidence>
<sequence length="844" mass="93192">MDQPYPANTTGDNDSYHGIFENFDAGPSQLPAQNHHRGLNNNVDSGQDPFFGAGLFADFDDLGEFEFYDSDSQGQYPYLDQFFLGGSQLADAASQENFPEDGQGSQGDFQYEGAASEGAASECAASEDAASEGNVSDGDVSQGEVSQGEVSQGDSSPGDVKRDDQGNQDDSQIDSADDTPVQPSHHYAQRLQRLGALERPQAPPQVEGQAEPVVNYQEEINNMKAGGIYRGLLLNQAQYFSVNRISDELKELTRGGSVLIEMSDIEMQYWVGRLFLAFKNIEGIHDKKCKNGKPAQAAARLNANYYPDKEIEKACWRIVSDCAKCANGIRLVEPHHAAKVEQYATFAERMEKILYVCKTSKAACKQLLDPPYHLRLIDAPNNEAFVKESNRRLNHKRDIQNMIGRQAMKRQNLKIEDLVVGDEAEDAYELEGGDAGSSFDSNPPKKRTSTTKRQSVSVRTPAKKDRLQLKPEESSPAGPLALKRKRRTISPKNYRQSDEDKTEDSDVSEYKEDPDEGTRNRGSSNKRQAVESSPGISATPTPLDPRLPRKPLPDRRPPNHPVADTLSHDSPQPQVGSQSASPGQANASGTYEMSLGGLNYSAHQYQGPMGSDFAVQPQGLMAPVPVAQVQGSMGFGFTLQPQSFMVPVSVVAAQGASSLNFTGSFVAPTLDSLAVHLPYHPGQALDNGNAGKMKYKTMICEILNVDPSFAQLYTLEELRMYARAYNREFAPDDWIATNDEKKSFKCKTFHLFCHTAGTIKHFTQYFPKLVFLAVERGDLNADGSFNHKSPHLEGFSLKSFTTSKKYYYDQALGAEENPFGRIDKHTLQIVRNESRRTSFPYSLT</sequence>
<dbReference type="EMBL" id="KZ613951">
    <property type="protein sequence ID" value="PMD35969.1"/>
    <property type="molecule type" value="Genomic_DNA"/>
</dbReference>
<dbReference type="AlphaFoldDB" id="A0A2J6RBT2"/>
<feature type="region of interest" description="Disordered" evidence="1">
    <location>
        <begin position="94"/>
        <end position="187"/>
    </location>
</feature>